<evidence type="ECO:0008006" key="4">
    <source>
        <dbReference type="Google" id="ProtNLM"/>
    </source>
</evidence>
<dbReference type="PANTHER" id="PTHR43832:SF1">
    <property type="entry name" value="S-ADENOSYL-L-METHIONINE-DEPENDENT METHYLTRANSFERASES SUPERFAMILY PROTEIN"/>
    <property type="match status" value="1"/>
</dbReference>
<dbReference type="SUPFAM" id="SSF53335">
    <property type="entry name" value="S-adenosyl-L-methionine-dependent methyltransferases"/>
    <property type="match status" value="1"/>
</dbReference>
<dbReference type="Pfam" id="PF02353">
    <property type="entry name" value="CMAS"/>
    <property type="match status" value="1"/>
</dbReference>
<dbReference type="HOGENOM" id="CLU_045794_0_0_1"/>
<dbReference type="GO" id="GO:0032259">
    <property type="term" value="P:methylation"/>
    <property type="evidence" value="ECO:0007669"/>
    <property type="project" value="UniProtKB-KW"/>
</dbReference>
<evidence type="ECO:0000256" key="1">
    <source>
        <dbReference type="ARBA" id="ARBA00010815"/>
    </source>
</evidence>
<dbReference type="InterPro" id="IPR029063">
    <property type="entry name" value="SAM-dependent_MTases_sf"/>
</dbReference>
<comment type="similarity">
    <text evidence="1">Belongs to the CFA/CMAS family.</text>
</comment>
<name>D8SRF1_SELML</name>
<dbReference type="KEGG" id="smo:SELMODRAFT_446443"/>
<reference evidence="2 3" key="1">
    <citation type="journal article" date="2011" name="Science">
        <title>The Selaginella genome identifies genetic changes associated with the evolution of vascular plants.</title>
        <authorList>
            <person name="Banks J.A."/>
            <person name="Nishiyama T."/>
            <person name="Hasebe M."/>
            <person name="Bowman J.L."/>
            <person name="Gribskov M."/>
            <person name="dePamphilis C."/>
            <person name="Albert V.A."/>
            <person name="Aono N."/>
            <person name="Aoyama T."/>
            <person name="Ambrose B.A."/>
            <person name="Ashton N.W."/>
            <person name="Axtell M.J."/>
            <person name="Barker E."/>
            <person name="Barker M.S."/>
            <person name="Bennetzen J.L."/>
            <person name="Bonawitz N.D."/>
            <person name="Chapple C."/>
            <person name="Cheng C."/>
            <person name="Correa L.G."/>
            <person name="Dacre M."/>
            <person name="DeBarry J."/>
            <person name="Dreyer I."/>
            <person name="Elias M."/>
            <person name="Engstrom E.M."/>
            <person name="Estelle M."/>
            <person name="Feng L."/>
            <person name="Finet C."/>
            <person name="Floyd S.K."/>
            <person name="Frommer W.B."/>
            <person name="Fujita T."/>
            <person name="Gramzow L."/>
            <person name="Gutensohn M."/>
            <person name="Harholt J."/>
            <person name="Hattori M."/>
            <person name="Heyl A."/>
            <person name="Hirai T."/>
            <person name="Hiwatashi Y."/>
            <person name="Ishikawa M."/>
            <person name="Iwata M."/>
            <person name="Karol K.G."/>
            <person name="Koehler B."/>
            <person name="Kolukisaoglu U."/>
            <person name="Kubo M."/>
            <person name="Kurata T."/>
            <person name="Lalonde S."/>
            <person name="Li K."/>
            <person name="Li Y."/>
            <person name="Litt A."/>
            <person name="Lyons E."/>
            <person name="Manning G."/>
            <person name="Maruyama T."/>
            <person name="Michael T.P."/>
            <person name="Mikami K."/>
            <person name="Miyazaki S."/>
            <person name="Morinaga S."/>
            <person name="Murata T."/>
            <person name="Mueller-Roeber B."/>
            <person name="Nelson D.R."/>
            <person name="Obara M."/>
            <person name="Oguri Y."/>
            <person name="Olmstead R.G."/>
            <person name="Onodera N."/>
            <person name="Petersen B.L."/>
            <person name="Pils B."/>
            <person name="Prigge M."/>
            <person name="Rensing S.A."/>
            <person name="Riano-Pachon D.M."/>
            <person name="Roberts A.W."/>
            <person name="Sato Y."/>
            <person name="Scheller H.V."/>
            <person name="Schulz B."/>
            <person name="Schulz C."/>
            <person name="Shakirov E.V."/>
            <person name="Shibagaki N."/>
            <person name="Shinohara N."/>
            <person name="Shippen D.E."/>
            <person name="Soerensen I."/>
            <person name="Sotooka R."/>
            <person name="Sugimoto N."/>
            <person name="Sugita M."/>
            <person name="Sumikawa N."/>
            <person name="Tanurdzic M."/>
            <person name="Theissen G."/>
            <person name="Ulvskov P."/>
            <person name="Wakazuki S."/>
            <person name="Weng J.K."/>
            <person name="Willats W.W."/>
            <person name="Wipf D."/>
            <person name="Wolf P.G."/>
            <person name="Yang L."/>
            <person name="Zimmer A.D."/>
            <person name="Zhu Q."/>
            <person name="Mitros T."/>
            <person name="Hellsten U."/>
            <person name="Loque D."/>
            <person name="Otillar R."/>
            <person name="Salamov A."/>
            <person name="Schmutz J."/>
            <person name="Shapiro H."/>
            <person name="Lindquist E."/>
            <person name="Lucas S."/>
            <person name="Rokhsar D."/>
            <person name="Grigoriev I.V."/>
        </authorList>
    </citation>
    <scope>NUCLEOTIDE SEQUENCE [LARGE SCALE GENOMIC DNA]</scope>
</reference>
<dbReference type="Gramene" id="EFJ13038">
    <property type="protein sequence ID" value="EFJ13038"/>
    <property type="gene ID" value="SELMODRAFT_446443"/>
</dbReference>
<dbReference type="PANTHER" id="PTHR43832">
    <property type="match status" value="1"/>
</dbReference>
<sequence>MAPNARSSKGFLYESVLRAGLSAMEANLVPDFVLRRVTRMLLASRLRELRRHSVEEELDELMNFAKSLKQMPIAIHTDAANSQHYQVPTEFYKLVLGKHLKYSCAYFCEDSYTLDQAEEGMLELYCERAQLKDGQVVLDLGCGWGSLSLYIAEKYPASRITSVSNSATQREFIEGECSKRGLSNVKVIVSDINDFQAPEKFDRILSIEMFEHMKNYQKLLKNIASWMKPDCLLFVHIFCHKNHAYHFEDTGDDDWMARSFFTGGTMPADPLLLYFQEDVSILHHWRLSGTHYARTSEAWLKRMDQNLSSIRPIFAKAYGESDATTKWLAFWRTFFIAVAELFAFDNGQQWIVSHYLYKLKASDMDANAT</sequence>
<gene>
    <name evidence="2" type="ORF">SELMODRAFT_446443</name>
</gene>
<dbReference type="Gene3D" id="3.40.50.150">
    <property type="entry name" value="Vaccinia Virus protein VP39"/>
    <property type="match status" value="1"/>
</dbReference>
<dbReference type="EMBL" id="GL377635">
    <property type="protein sequence ID" value="EFJ13038.1"/>
    <property type="molecule type" value="Genomic_DNA"/>
</dbReference>
<dbReference type="FunFam" id="3.40.50.150:FF:000554">
    <property type="entry name" value="Cation-transporting ATPase"/>
    <property type="match status" value="1"/>
</dbReference>
<proteinExistence type="inferred from homology"/>
<organism evidence="3">
    <name type="scientific">Selaginella moellendorffii</name>
    <name type="common">Spikemoss</name>
    <dbReference type="NCBI Taxonomy" id="88036"/>
    <lineage>
        <taxon>Eukaryota</taxon>
        <taxon>Viridiplantae</taxon>
        <taxon>Streptophyta</taxon>
        <taxon>Embryophyta</taxon>
        <taxon>Tracheophyta</taxon>
        <taxon>Lycopodiopsida</taxon>
        <taxon>Selaginellales</taxon>
        <taxon>Selaginellaceae</taxon>
        <taxon>Selaginella</taxon>
    </lineage>
</organism>
<dbReference type="InParanoid" id="D8SRF1"/>
<dbReference type="OMA" id="YHPYDLA"/>
<protein>
    <recommendedName>
        <fullName evidence="4">(S)-coclaurine N-methyltransferase</fullName>
    </recommendedName>
</protein>
<dbReference type="GO" id="GO:0008168">
    <property type="term" value="F:methyltransferase activity"/>
    <property type="evidence" value="ECO:0007669"/>
    <property type="project" value="UniProtKB-KW"/>
</dbReference>
<dbReference type="eggNOG" id="ENOG502QQW3">
    <property type="taxonomic scope" value="Eukaryota"/>
</dbReference>
<evidence type="ECO:0000313" key="2">
    <source>
        <dbReference type="EMBL" id="EFJ13038.1"/>
    </source>
</evidence>
<dbReference type="FunCoup" id="D8SRF1">
    <property type="interactions" value="321"/>
</dbReference>
<dbReference type="OrthoDB" id="506498at2759"/>
<keyword evidence="3" id="KW-1185">Reference proteome</keyword>
<accession>D8SRF1</accession>
<dbReference type="AlphaFoldDB" id="D8SRF1"/>
<dbReference type="Proteomes" id="UP000001514">
    <property type="component" value="Unassembled WGS sequence"/>
</dbReference>
<evidence type="ECO:0000313" key="3">
    <source>
        <dbReference type="Proteomes" id="UP000001514"/>
    </source>
</evidence>
<dbReference type="CDD" id="cd02440">
    <property type="entry name" value="AdoMet_MTases"/>
    <property type="match status" value="1"/>
</dbReference>